<dbReference type="Proteomes" id="UP000184233">
    <property type="component" value="Unassembled WGS sequence"/>
</dbReference>
<gene>
    <name evidence="2" type="ORF">BGO89_10885</name>
</gene>
<dbReference type="InterPro" id="IPR029441">
    <property type="entry name" value="Cass2"/>
</dbReference>
<evidence type="ECO:0000313" key="3">
    <source>
        <dbReference type="Proteomes" id="UP000184233"/>
    </source>
</evidence>
<evidence type="ECO:0000313" key="2">
    <source>
        <dbReference type="EMBL" id="OJX57362.1"/>
    </source>
</evidence>
<dbReference type="InterPro" id="IPR010499">
    <property type="entry name" value="AraC_E-bd"/>
</dbReference>
<evidence type="ECO:0000259" key="1">
    <source>
        <dbReference type="SMART" id="SM00871"/>
    </source>
</evidence>
<feature type="domain" description="AraC effector-binding" evidence="1">
    <location>
        <begin position="1"/>
        <end position="152"/>
    </location>
</feature>
<dbReference type="EMBL" id="MKVH01000024">
    <property type="protein sequence ID" value="OJX57362.1"/>
    <property type="molecule type" value="Genomic_DNA"/>
</dbReference>
<accession>A0A1M3KY71</accession>
<dbReference type="SUPFAM" id="SSF55136">
    <property type="entry name" value="Probable bacterial effector-binding domain"/>
    <property type="match status" value="1"/>
</dbReference>
<proteinExistence type="predicted"/>
<dbReference type="InterPro" id="IPR053182">
    <property type="entry name" value="YobU-like_regulator"/>
</dbReference>
<dbReference type="Pfam" id="PF14526">
    <property type="entry name" value="Cass2"/>
    <property type="match status" value="1"/>
</dbReference>
<dbReference type="SMART" id="SM00871">
    <property type="entry name" value="AraC_E_bind"/>
    <property type="match status" value="1"/>
</dbReference>
<dbReference type="InterPro" id="IPR011256">
    <property type="entry name" value="Reg_factor_effector_dom_sf"/>
</dbReference>
<reference evidence="2 3" key="1">
    <citation type="submission" date="2016-09" db="EMBL/GenBank/DDBJ databases">
        <title>Genome-resolved meta-omics ties microbial dynamics to process performance in biotechnology for thiocyanate degradation.</title>
        <authorList>
            <person name="Kantor R.S."/>
            <person name="Huddy R.J."/>
            <person name="Iyer R."/>
            <person name="Thomas B.C."/>
            <person name="Brown C.T."/>
            <person name="Anantharaman K."/>
            <person name="Tringe S."/>
            <person name="Hettich R.L."/>
            <person name="Harrison S.T."/>
            <person name="Banfield J.F."/>
        </authorList>
    </citation>
    <scope>NUCLEOTIDE SEQUENCE [LARGE SCALE GENOMIC DNA]</scope>
    <source>
        <strain evidence="2">59-99</strain>
    </source>
</reference>
<dbReference type="AlphaFoldDB" id="A0A1M3KY71"/>
<dbReference type="STRING" id="1895771.BGO89_10885"/>
<dbReference type="Gene3D" id="3.20.80.10">
    <property type="entry name" value="Regulatory factor, effector binding domain"/>
    <property type="match status" value="1"/>
</dbReference>
<dbReference type="PANTHER" id="PTHR36444">
    <property type="entry name" value="TRANSCRIPTIONAL REGULATOR PROTEIN YOBU-RELATED"/>
    <property type="match status" value="1"/>
</dbReference>
<organism evidence="2 3">
    <name type="scientific">Candidatus Kapaibacterium thiocyanatum</name>
    <dbReference type="NCBI Taxonomy" id="1895771"/>
    <lineage>
        <taxon>Bacteria</taxon>
        <taxon>Pseudomonadati</taxon>
        <taxon>Candidatus Kapaibacteriota</taxon>
        <taxon>Candidatus Kapaibacteriia</taxon>
        <taxon>Candidatus Kapaibacteriales</taxon>
        <taxon>Candidatus Kapaibacteriaceae</taxon>
        <taxon>Candidatus Kapaibacterium</taxon>
    </lineage>
</organism>
<dbReference type="PANTHER" id="PTHR36444:SF2">
    <property type="entry name" value="TRANSCRIPTIONAL REGULATOR PROTEIN YOBU-RELATED"/>
    <property type="match status" value="1"/>
</dbReference>
<comment type="caution">
    <text evidence="2">The sequence shown here is derived from an EMBL/GenBank/DDBJ whole genome shotgun (WGS) entry which is preliminary data.</text>
</comment>
<name>A0A1M3KY71_9BACT</name>
<protein>
    <submittedName>
        <fullName evidence="2">AraC family transcriptional regulator</fullName>
    </submittedName>
</protein>
<sequence>MTTITIEPFAVAGIAVRTTNENGQAMTDIPALWARFMSENVIVRIPGRVDDTVYCIYTDYEKDHTRPYTTLLGCKVASLDDLPAGLTGKVLGGGTYTPFIAKGDLTEGIVYHEWLRIWNAGIDRTFTTDFEVYGPKATDMKNAEVDIFIAVA</sequence>